<name>A0A9W8M1A8_9FUNG</name>
<protein>
    <recommendedName>
        <fullName evidence="1">Fungal-type protein kinase domain-containing protein</fullName>
    </recommendedName>
</protein>
<dbReference type="InterPro" id="IPR040976">
    <property type="entry name" value="Pkinase_fungal"/>
</dbReference>
<sequence>MPEMELKVAGSSVTVERQLGNLGAAELLLTNRVLDYFGELFGVVKLAMFEVPGNKQWVENILQCEGLEHQAKSVTGGKHKVNFAIHYKKHSKMDLASVHIPIEAEYEAHDSISTDFGQLADYGYALCSCQPTRLFAPVLYLHGCEIRLLVFTRDGCH</sequence>
<comment type="caution">
    <text evidence="2">The sequence shown here is derived from an EMBL/GenBank/DDBJ whole genome shotgun (WGS) entry which is preliminary data.</text>
</comment>
<dbReference type="AlphaFoldDB" id="A0A9W8M1A8"/>
<evidence type="ECO:0000313" key="3">
    <source>
        <dbReference type="Proteomes" id="UP001139887"/>
    </source>
</evidence>
<dbReference type="Proteomes" id="UP001139887">
    <property type="component" value="Unassembled WGS sequence"/>
</dbReference>
<feature type="domain" description="Fungal-type protein kinase" evidence="1">
    <location>
        <begin position="88"/>
        <end position="156"/>
    </location>
</feature>
<reference evidence="2" key="1">
    <citation type="submission" date="2022-07" db="EMBL/GenBank/DDBJ databases">
        <title>Phylogenomic reconstructions and comparative analyses of Kickxellomycotina fungi.</title>
        <authorList>
            <person name="Reynolds N.K."/>
            <person name="Stajich J.E."/>
            <person name="Barry K."/>
            <person name="Grigoriev I.V."/>
            <person name="Crous P."/>
            <person name="Smith M.E."/>
        </authorList>
    </citation>
    <scope>NUCLEOTIDE SEQUENCE</scope>
    <source>
        <strain evidence="2">NRRL 1566</strain>
    </source>
</reference>
<dbReference type="Pfam" id="PF17667">
    <property type="entry name" value="Pkinase_fungal"/>
    <property type="match status" value="1"/>
</dbReference>
<evidence type="ECO:0000259" key="1">
    <source>
        <dbReference type="Pfam" id="PF17667"/>
    </source>
</evidence>
<evidence type="ECO:0000313" key="2">
    <source>
        <dbReference type="EMBL" id="KAJ2850688.1"/>
    </source>
</evidence>
<dbReference type="OrthoDB" id="5592585at2759"/>
<dbReference type="EMBL" id="JANBUW010000026">
    <property type="protein sequence ID" value="KAJ2850688.1"/>
    <property type="molecule type" value="Genomic_DNA"/>
</dbReference>
<organism evidence="2 3">
    <name type="scientific">Coemansia brasiliensis</name>
    <dbReference type="NCBI Taxonomy" id="2650707"/>
    <lineage>
        <taxon>Eukaryota</taxon>
        <taxon>Fungi</taxon>
        <taxon>Fungi incertae sedis</taxon>
        <taxon>Zoopagomycota</taxon>
        <taxon>Kickxellomycotina</taxon>
        <taxon>Kickxellomycetes</taxon>
        <taxon>Kickxellales</taxon>
        <taxon>Kickxellaceae</taxon>
        <taxon>Coemansia</taxon>
    </lineage>
</organism>
<gene>
    <name evidence="2" type="ORF">IWW36_001732</name>
</gene>
<keyword evidence="3" id="KW-1185">Reference proteome</keyword>
<proteinExistence type="predicted"/>
<accession>A0A9W8M1A8</accession>